<name>A0A023BDH3_GRENI</name>
<dbReference type="AlphaFoldDB" id="A0A023BDH3"/>
<dbReference type="Gene3D" id="3.30.230.70">
    <property type="entry name" value="GHMP Kinase, N-terminal domain"/>
    <property type="match status" value="1"/>
</dbReference>
<dbReference type="SUPFAM" id="SSF54211">
    <property type="entry name" value="Ribosomal protein S5 domain 2-like"/>
    <property type="match status" value="1"/>
</dbReference>
<dbReference type="EMBL" id="AFNH02000036">
    <property type="protein sequence ID" value="EZG88494.1"/>
    <property type="molecule type" value="Genomic_DNA"/>
</dbReference>
<evidence type="ECO:0000313" key="1">
    <source>
        <dbReference type="EMBL" id="EZG88494.1"/>
    </source>
</evidence>
<accession>A0A023BDH3</accession>
<reference evidence="1" key="1">
    <citation type="submission" date="2013-12" db="EMBL/GenBank/DDBJ databases">
        <authorList>
            <person name="Omoto C.K."/>
            <person name="Sibley D."/>
            <person name="Venepally P."/>
            <person name="Hadjithomas M."/>
            <person name="Karamycheva S."/>
            <person name="Brunk B."/>
            <person name="Roos D."/>
            <person name="Caler E."/>
            <person name="Lorenzi H."/>
        </authorList>
    </citation>
    <scope>NUCLEOTIDE SEQUENCE</scope>
</reference>
<dbReference type="InterPro" id="IPR020568">
    <property type="entry name" value="Ribosomal_Su5_D2-typ_SF"/>
</dbReference>
<sequence>MKGEGKLLTVNWIPCNGKQILEHIDTSSGSWKHAYQLASIIEWENILTSCIDRTSLRIDDTYQWKLTVSVTCLSDDGNIRDLGLEGSIHALRNLQMPKLEWDKERRWWRENKTTTNLQLLYWPFSVTLMRSEQGVWIDRLTAEIEGQCDAMVVVTILSDIYTKTPYKSCIDHLGVISYFDLKKVFDQACTICLAKVTQTVVAGS</sequence>
<dbReference type="OrthoDB" id="45882at2759"/>
<evidence type="ECO:0000313" key="2">
    <source>
        <dbReference type="Proteomes" id="UP000019763"/>
    </source>
</evidence>
<comment type="caution">
    <text evidence="1">The sequence shown here is derived from an EMBL/GenBank/DDBJ whole genome shotgun (WGS) entry which is preliminary data.</text>
</comment>
<gene>
    <name evidence="1" type="ORF">GNI_004430</name>
</gene>
<proteinExistence type="predicted"/>
<dbReference type="Proteomes" id="UP000019763">
    <property type="component" value="Unassembled WGS sequence"/>
</dbReference>
<dbReference type="GeneID" id="22910417"/>
<protein>
    <submittedName>
        <fullName evidence="1">Uncharacterized protein</fullName>
    </submittedName>
</protein>
<dbReference type="VEuPathDB" id="CryptoDB:GNI_004430"/>
<dbReference type="InterPro" id="IPR027408">
    <property type="entry name" value="PNPase/RNase_PH_dom_sf"/>
</dbReference>
<dbReference type="RefSeq" id="XP_011128555.1">
    <property type="nucleotide sequence ID" value="XM_011130253.1"/>
</dbReference>
<keyword evidence="2" id="KW-1185">Reference proteome</keyword>
<organism evidence="1 2">
    <name type="scientific">Gregarina niphandrodes</name>
    <name type="common">Septate eugregarine</name>
    <dbReference type="NCBI Taxonomy" id="110365"/>
    <lineage>
        <taxon>Eukaryota</taxon>
        <taxon>Sar</taxon>
        <taxon>Alveolata</taxon>
        <taxon>Apicomplexa</taxon>
        <taxon>Conoidasida</taxon>
        <taxon>Gregarinasina</taxon>
        <taxon>Eugregarinorida</taxon>
        <taxon>Gregarinidae</taxon>
        <taxon>Gregarina</taxon>
    </lineage>
</organism>